<proteinExistence type="predicted"/>
<keyword evidence="2" id="KW-1185">Reference proteome</keyword>
<dbReference type="EMBL" id="JAGHKO010000005">
    <property type="protein sequence ID" value="MBO9203089.1"/>
    <property type="molecule type" value="Genomic_DNA"/>
</dbReference>
<evidence type="ECO:0000313" key="1">
    <source>
        <dbReference type="EMBL" id="MBO9203089.1"/>
    </source>
</evidence>
<evidence type="ECO:0000313" key="2">
    <source>
        <dbReference type="Proteomes" id="UP000677244"/>
    </source>
</evidence>
<accession>A0ABS3YYT4</accession>
<dbReference type="RefSeq" id="WP_209141143.1">
    <property type="nucleotide sequence ID" value="NZ_JAGHKO010000005.1"/>
</dbReference>
<comment type="caution">
    <text evidence="1">The sequence shown here is derived from an EMBL/GenBank/DDBJ whole genome shotgun (WGS) entry which is preliminary data.</text>
</comment>
<organism evidence="1 2">
    <name type="scientific">Niastella soli</name>
    <dbReference type="NCBI Taxonomy" id="2821487"/>
    <lineage>
        <taxon>Bacteria</taxon>
        <taxon>Pseudomonadati</taxon>
        <taxon>Bacteroidota</taxon>
        <taxon>Chitinophagia</taxon>
        <taxon>Chitinophagales</taxon>
        <taxon>Chitinophagaceae</taxon>
        <taxon>Niastella</taxon>
    </lineage>
</organism>
<dbReference type="Proteomes" id="UP000677244">
    <property type="component" value="Unassembled WGS sequence"/>
</dbReference>
<reference evidence="1 2" key="1">
    <citation type="submission" date="2021-03" db="EMBL/GenBank/DDBJ databases">
        <title>Assistant Professor.</title>
        <authorList>
            <person name="Huq M.A."/>
        </authorList>
    </citation>
    <scope>NUCLEOTIDE SEQUENCE [LARGE SCALE GENOMIC DNA]</scope>
    <source>
        <strain evidence="1 2">MAH-29</strain>
    </source>
</reference>
<sequence>MNRQFKKYKELLEEKHQLEVLLQNKKEVVKADTIKLKLELKPIYEIAGHLNKFTARDKTSLILSLSSDLIADIIFKKIILARAGWLSKLILPYLLKNYSSNFLKEQKNKFFDRLRGILKNTNGKPKDD</sequence>
<protein>
    <submittedName>
        <fullName evidence="1">Uncharacterized protein</fullName>
    </submittedName>
</protein>
<gene>
    <name evidence="1" type="ORF">J7I42_22555</name>
</gene>
<name>A0ABS3YYT4_9BACT</name>